<dbReference type="AlphaFoldDB" id="A0A8C9QR68"/>
<feature type="chain" id="PRO_5034990943" evidence="1">
    <location>
        <begin position="17"/>
        <end position="226"/>
    </location>
</feature>
<name>A0A8C9QR68_SCLFO</name>
<keyword evidence="3" id="KW-1185">Reference proteome</keyword>
<keyword evidence="1" id="KW-0732">Signal</keyword>
<dbReference type="Proteomes" id="UP000694397">
    <property type="component" value="Chromosome 18"/>
</dbReference>
<dbReference type="OrthoDB" id="8783239at2759"/>
<dbReference type="GeneTree" id="ENSGT01030000235056"/>
<evidence type="ECO:0000313" key="2">
    <source>
        <dbReference type="Ensembl" id="ENSSFOP00015001066.1"/>
    </source>
</evidence>
<feature type="signal peptide" evidence="1">
    <location>
        <begin position="1"/>
        <end position="16"/>
    </location>
</feature>
<dbReference type="Ensembl" id="ENSSFOT00015001097.2">
    <property type="protein sequence ID" value="ENSSFOP00015001066.1"/>
    <property type="gene ID" value="ENSSFOG00015000792.2"/>
</dbReference>
<proteinExistence type="predicted"/>
<reference evidence="2 3" key="1">
    <citation type="submission" date="2019-04" db="EMBL/GenBank/DDBJ databases">
        <authorList>
            <consortium name="Wellcome Sanger Institute Data Sharing"/>
        </authorList>
    </citation>
    <scope>NUCLEOTIDE SEQUENCE [LARGE SCALE GENOMIC DNA]</scope>
</reference>
<sequence>MRLSVLILLSVLSVQGRGCSEFLMGVVENLLIDIKSQKSTGFREVFPRNYEFSHYYNDTLLCDDDPCCVFRAAAILSKSWSELLTVLWRENLKYAFIRDLVQQLDVIYDKKFLKLPDISNLPSVSSSPEVLLTYTEAVFSKWLEQKCGVTENICTFPTLLTSLEEEDPHERITEWKRMTTFPPYVQQKRTHLNRQAQLTDGSVSIQSLNSVCGHLSLFWALQKVIF</sequence>
<organism evidence="2 3">
    <name type="scientific">Scleropages formosus</name>
    <name type="common">Asian bonytongue</name>
    <name type="synonym">Osteoglossum formosum</name>
    <dbReference type="NCBI Taxonomy" id="113540"/>
    <lineage>
        <taxon>Eukaryota</taxon>
        <taxon>Metazoa</taxon>
        <taxon>Chordata</taxon>
        <taxon>Craniata</taxon>
        <taxon>Vertebrata</taxon>
        <taxon>Euteleostomi</taxon>
        <taxon>Actinopterygii</taxon>
        <taxon>Neopterygii</taxon>
        <taxon>Teleostei</taxon>
        <taxon>Osteoglossocephala</taxon>
        <taxon>Osteoglossomorpha</taxon>
        <taxon>Osteoglossiformes</taxon>
        <taxon>Osteoglossidae</taxon>
        <taxon>Scleropages</taxon>
    </lineage>
</organism>
<protein>
    <submittedName>
        <fullName evidence="2">Zgc:174888</fullName>
    </submittedName>
</protein>
<reference evidence="2" key="3">
    <citation type="submission" date="2025-09" db="UniProtKB">
        <authorList>
            <consortium name="Ensembl"/>
        </authorList>
    </citation>
    <scope>IDENTIFICATION</scope>
</reference>
<accession>A0A8C9QR68</accession>
<evidence type="ECO:0000313" key="3">
    <source>
        <dbReference type="Proteomes" id="UP000694397"/>
    </source>
</evidence>
<reference evidence="2" key="2">
    <citation type="submission" date="2025-08" db="UniProtKB">
        <authorList>
            <consortium name="Ensembl"/>
        </authorList>
    </citation>
    <scope>IDENTIFICATION</scope>
</reference>
<evidence type="ECO:0000256" key="1">
    <source>
        <dbReference type="SAM" id="SignalP"/>
    </source>
</evidence>